<dbReference type="Gene3D" id="1.25.40.10">
    <property type="entry name" value="Tetratricopeptide repeat domain"/>
    <property type="match status" value="1"/>
</dbReference>
<reference evidence="3" key="2">
    <citation type="submission" date="2010-04" db="EMBL/GenBank/DDBJ databases">
        <authorList>
            <person name="Buell R."/>
            <person name="Hamilton J."/>
            <person name="Hostetler J."/>
        </authorList>
    </citation>
    <scope>NUCLEOTIDE SEQUENCE [LARGE SCALE GENOMIC DNA]</scope>
    <source>
        <strain evidence="3">DAOM:BR144</strain>
    </source>
</reference>
<dbReference type="OMA" id="RTSEHHF"/>
<reference evidence="3" key="1">
    <citation type="journal article" date="2010" name="Genome Biol.">
        <title>Genome sequence of the necrotrophic plant pathogen Pythium ultimum reveals original pathogenicity mechanisms and effector repertoire.</title>
        <authorList>
            <person name="Levesque C.A."/>
            <person name="Brouwer H."/>
            <person name="Cano L."/>
            <person name="Hamilton J.P."/>
            <person name="Holt C."/>
            <person name="Huitema E."/>
            <person name="Raffaele S."/>
            <person name="Robideau G.P."/>
            <person name="Thines M."/>
            <person name="Win J."/>
            <person name="Zerillo M.M."/>
            <person name="Beakes G.W."/>
            <person name="Boore J.L."/>
            <person name="Busam D."/>
            <person name="Dumas B."/>
            <person name="Ferriera S."/>
            <person name="Fuerstenberg S.I."/>
            <person name="Gachon C.M."/>
            <person name="Gaulin E."/>
            <person name="Govers F."/>
            <person name="Grenville-Briggs L."/>
            <person name="Horner N."/>
            <person name="Hostetler J."/>
            <person name="Jiang R.H."/>
            <person name="Johnson J."/>
            <person name="Krajaejun T."/>
            <person name="Lin H."/>
            <person name="Meijer H.J."/>
            <person name="Moore B."/>
            <person name="Morris P."/>
            <person name="Phuntmart V."/>
            <person name="Puiu D."/>
            <person name="Shetty J."/>
            <person name="Stajich J.E."/>
            <person name="Tripathy S."/>
            <person name="Wawra S."/>
            <person name="van West P."/>
            <person name="Whitty B.R."/>
            <person name="Coutinho P.M."/>
            <person name="Henrissat B."/>
            <person name="Martin F."/>
            <person name="Thomas P.D."/>
            <person name="Tyler B.M."/>
            <person name="De Vries R.P."/>
            <person name="Kamoun S."/>
            <person name="Yandell M."/>
            <person name="Tisserat N."/>
            <person name="Buell C.R."/>
        </authorList>
    </citation>
    <scope>NUCLEOTIDE SEQUENCE</scope>
    <source>
        <strain evidence="3">DAOM:BR144</strain>
    </source>
</reference>
<dbReference type="EMBL" id="GL376624">
    <property type="status" value="NOT_ANNOTATED_CDS"/>
    <property type="molecule type" value="Genomic_DNA"/>
</dbReference>
<dbReference type="HOGENOM" id="CLU_400388_0_0_1"/>
<dbReference type="STRING" id="431595.K3WY48"/>
<sequence>MERRMWQRAAKQQLQRAAAQLSQPRGAPHALLLSSARAAVSYDRQVMAFATQSGRAIKKPAVSFEIAEAFDGLDDADDDDSDSDSDSESAGESRDGVEGDGVKKLSKEFLLAMEKKKTWMQRLAQERKFDHIVKTIYDCYAPLYAHQPKLAGVTSSLAKHFDEKRVETKYQPRLFNDTLTKITEQEALALLVIAKQGSLAVAIFEHRRKLAKKLGAPIIVPGDNVMGDTAVDLADHFRSFYSWGMGAYSLANNHDKIFALYDEALAAQVYPTVNMNASYLKSLISKRRFDDVFAFYNDVQKQNRPTNVFFYRQMLFFANITKNAGLLLQLLEDMKIKGFKLRADDYLNAIKTFDDRYYLKLTKSSKRDSEQEKLTTPTDTYATCVQRIDDQEDHPELYQELDDAAHSVVTLFEEMVDEEQIAPTNEQFFPRAIAAAVYVGEFEKAIRFLELHRKHCATPLHYAGVRMAVNAHLLLDQPEKAWTLVREAFPKLGQREFTHVANIVEYLCIKNNTSALETFLQDAKQLQILPHFSNNSVKILLPALIRNVDTLSDEQLWVLVGEYEPVFHIRSKPYAFSQFLNECVFRKRLVAAKLALEQRDGTRVGAVKGRLGVRLMKAFSEVDDIEFLPAIFDAVDLKAAKQEDVLEICCAAIRAYAQLGRAQECKSVYKTYLKPFAKLSELPSDVRAALSH</sequence>
<name>K3WY48_GLOUD</name>
<accession>K3WY48</accession>
<feature type="region of interest" description="Disordered" evidence="1">
    <location>
        <begin position="72"/>
        <end position="100"/>
    </location>
</feature>
<evidence type="ECO:0000313" key="2">
    <source>
        <dbReference type="EnsemblProtists" id="PYU1_T009896"/>
    </source>
</evidence>
<feature type="compositionally biased region" description="Acidic residues" evidence="1">
    <location>
        <begin position="72"/>
        <end position="89"/>
    </location>
</feature>
<evidence type="ECO:0000313" key="3">
    <source>
        <dbReference type="Proteomes" id="UP000019132"/>
    </source>
</evidence>
<keyword evidence="3" id="KW-1185">Reference proteome</keyword>
<dbReference type="VEuPathDB" id="FungiDB:PYU1_G009878"/>
<reference evidence="2" key="3">
    <citation type="submission" date="2015-02" db="UniProtKB">
        <authorList>
            <consortium name="EnsemblProtists"/>
        </authorList>
    </citation>
    <scope>IDENTIFICATION</scope>
    <source>
        <strain evidence="2">DAOM BR144</strain>
    </source>
</reference>
<dbReference type="Proteomes" id="UP000019132">
    <property type="component" value="Unassembled WGS sequence"/>
</dbReference>
<dbReference type="AlphaFoldDB" id="K3WY48"/>
<dbReference type="InterPro" id="IPR011990">
    <property type="entry name" value="TPR-like_helical_dom_sf"/>
</dbReference>
<organism evidence="2 3">
    <name type="scientific">Globisporangium ultimum (strain ATCC 200006 / CBS 805.95 / DAOM BR144)</name>
    <name type="common">Pythium ultimum</name>
    <dbReference type="NCBI Taxonomy" id="431595"/>
    <lineage>
        <taxon>Eukaryota</taxon>
        <taxon>Sar</taxon>
        <taxon>Stramenopiles</taxon>
        <taxon>Oomycota</taxon>
        <taxon>Peronosporomycetes</taxon>
        <taxon>Pythiales</taxon>
        <taxon>Pythiaceae</taxon>
        <taxon>Globisporangium</taxon>
    </lineage>
</organism>
<protein>
    <submittedName>
        <fullName evidence="2">Uncharacterized protein</fullName>
    </submittedName>
</protein>
<dbReference type="EnsemblProtists" id="PYU1_T009896">
    <property type="protein sequence ID" value="PYU1_T009896"/>
    <property type="gene ID" value="PYU1_G009878"/>
</dbReference>
<proteinExistence type="predicted"/>
<evidence type="ECO:0000256" key="1">
    <source>
        <dbReference type="SAM" id="MobiDB-lite"/>
    </source>
</evidence>
<dbReference type="InParanoid" id="K3WY48"/>
<feature type="compositionally biased region" description="Basic and acidic residues" evidence="1">
    <location>
        <begin position="91"/>
        <end position="100"/>
    </location>
</feature>
<dbReference type="eggNOG" id="ENOG502SIT1">
    <property type="taxonomic scope" value="Eukaryota"/>
</dbReference>